<reference evidence="2" key="1">
    <citation type="submission" date="2017-02" db="UniProtKB">
        <authorList>
            <consortium name="WormBaseParasite"/>
        </authorList>
    </citation>
    <scope>IDENTIFICATION</scope>
</reference>
<sequence length="143" mass="15750">LCEFGIIACGWVQKEDVADAKQQRRHISLVVRVLNPCLLVCQNDLSTWIEYAMQMERRLSPSTTGFDDDFSSSNYSQDGSNGSRESSPSKVAAATANATAHTDVYSFSVSAEINTLQSRLMTLDSRDIYVGIDLITFNANNVS</sequence>
<feature type="region of interest" description="Disordered" evidence="1">
    <location>
        <begin position="62"/>
        <end position="93"/>
    </location>
</feature>
<organism evidence="2">
    <name type="scientific">Anisakis simplex</name>
    <name type="common">Herring worm</name>
    <dbReference type="NCBI Taxonomy" id="6269"/>
    <lineage>
        <taxon>Eukaryota</taxon>
        <taxon>Metazoa</taxon>
        <taxon>Ecdysozoa</taxon>
        <taxon>Nematoda</taxon>
        <taxon>Chromadorea</taxon>
        <taxon>Rhabditida</taxon>
        <taxon>Spirurina</taxon>
        <taxon>Ascaridomorpha</taxon>
        <taxon>Ascaridoidea</taxon>
        <taxon>Anisakidae</taxon>
        <taxon>Anisakis</taxon>
        <taxon>Anisakis simplex complex</taxon>
    </lineage>
</organism>
<feature type="compositionally biased region" description="Polar residues" evidence="1">
    <location>
        <begin position="74"/>
        <end position="89"/>
    </location>
</feature>
<proteinExistence type="predicted"/>
<accession>A0A0M3JJP7</accession>
<dbReference type="WBParaSite" id="ASIM_0000786801-mRNA-1">
    <property type="protein sequence ID" value="ASIM_0000786801-mRNA-1"/>
    <property type="gene ID" value="ASIM_0000786801"/>
</dbReference>
<protein>
    <submittedName>
        <fullName evidence="2">ATG11 domain-containing protein</fullName>
    </submittedName>
</protein>
<evidence type="ECO:0000256" key="1">
    <source>
        <dbReference type="SAM" id="MobiDB-lite"/>
    </source>
</evidence>
<evidence type="ECO:0000313" key="2">
    <source>
        <dbReference type="WBParaSite" id="ASIM_0000786801-mRNA-1"/>
    </source>
</evidence>
<dbReference type="AlphaFoldDB" id="A0A0M3JJP7"/>
<name>A0A0M3JJP7_ANISI</name>